<gene>
    <name evidence="2" type="ORF">ERUC_LOCUS40601</name>
</gene>
<keyword evidence="3" id="KW-1185">Reference proteome</keyword>
<feature type="region of interest" description="Disordered" evidence="1">
    <location>
        <begin position="1"/>
        <end position="46"/>
    </location>
</feature>
<organism evidence="2 3">
    <name type="scientific">Eruca vesicaria subsp. sativa</name>
    <name type="common">Garden rocket</name>
    <name type="synonym">Eruca sativa</name>
    <dbReference type="NCBI Taxonomy" id="29727"/>
    <lineage>
        <taxon>Eukaryota</taxon>
        <taxon>Viridiplantae</taxon>
        <taxon>Streptophyta</taxon>
        <taxon>Embryophyta</taxon>
        <taxon>Tracheophyta</taxon>
        <taxon>Spermatophyta</taxon>
        <taxon>Magnoliopsida</taxon>
        <taxon>eudicotyledons</taxon>
        <taxon>Gunneridae</taxon>
        <taxon>Pentapetalae</taxon>
        <taxon>rosids</taxon>
        <taxon>malvids</taxon>
        <taxon>Brassicales</taxon>
        <taxon>Brassicaceae</taxon>
        <taxon>Brassiceae</taxon>
        <taxon>Eruca</taxon>
    </lineage>
</organism>
<reference evidence="2 3" key="1">
    <citation type="submission" date="2022-03" db="EMBL/GenBank/DDBJ databases">
        <authorList>
            <person name="Macdonald S."/>
            <person name="Ahmed S."/>
            <person name="Newling K."/>
        </authorList>
    </citation>
    <scope>NUCLEOTIDE SEQUENCE [LARGE SCALE GENOMIC DNA]</scope>
</reference>
<protein>
    <submittedName>
        <fullName evidence="2">Uncharacterized protein</fullName>
    </submittedName>
</protein>
<comment type="caution">
    <text evidence="2">The sequence shown here is derived from an EMBL/GenBank/DDBJ whole genome shotgun (WGS) entry which is preliminary data.</text>
</comment>
<proteinExistence type="predicted"/>
<name>A0ABC8LW58_ERUVS</name>
<dbReference type="EMBL" id="CAKOAT010784042">
    <property type="protein sequence ID" value="CAH8388118.1"/>
    <property type="molecule type" value="Genomic_DNA"/>
</dbReference>
<dbReference type="AlphaFoldDB" id="A0ABC8LW58"/>
<feature type="compositionally biased region" description="Acidic residues" evidence="1">
    <location>
        <begin position="11"/>
        <end position="28"/>
    </location>
</feature>
<sequence length="75" mass="8738">MVLSRSLTQQESDDDEEEKERNEEDEERNEAGEKSHGVKPVGEPVKVTGKGKERIIHYRQFEYGVTDTIWRIQCS</sequence>
<dbReference type="Proteomes" id="UP001642260">
    <property type="component" value="Unassembled WGS sequence"/>
</dbReference>
<dbReference type="PANTHER" id="PTHR46871:SF1">
    <property type="entry name" value="BROMO-ADJACENT HOMOLOGY (BAH) DOMAIN-CONTAINING PROTEIN"/>
    <property type="match status" value="1"/>
</dbReference>
<evidence type="ECO:0000313" key="2">
    <source>
        <dbReference type="EMBL" id="CAH8388118.1"/>
    </source>
</evidence>
<dbReference type="PANTHER" id="PTHR46871">
    <property type="entry name" value="BROMO-ADJACENT HOMOLOGY (BAH) DOMAIN-CONTAINING PROTEIN"/>
    <property type="match status" value="1"/>
</dbReference>
<accession>A0ABC8LW58</accession>
<feature type="compositionally biased region" description="Polar residues" evidence="1">
    <location>
        <begin position="1"/>
        <end position="10"/>
    </location>
</feature>
<evidence type="ECO:0000313" key="3">
    <source>
        <dbReference type="Proteomes" id="UP001642260"/>
    </source>
</evidence>
<evidence type="ECO:0000256" key="1">
    <source>
        <dbReference type="SAM" id="MobiDB-lite"/>
    </source>
</evidence>